<gene>
    <name evidence="9" type="ORF">K457DRAFT_146522</name>
</gene>
<sequence length="290" mass="32997">MTSVNHNNNSGAAGGNDMNAFFSEVTSIQEDITKIEQNINKIEELHDVSLNSVATEDQTARTTRQLEALTADTTQLSNRTKKRIKDIELANLRLANSPEIQIRRTQAGSLKEKFLKTLRRYQSAESEARKKYQGRMERQYKIVRPEATPQEISQAMESDNQQIFAQSILNTTRYGDANRALREVQSRHDDIKKIEKTILELHQLFIDMETLVTEQAEVMNTIEENTQQTDIHLETGNKEVDTAIYNARGARKKKWICLIITLILLIIIVVVVLMKSGILQGNGNKNNSNK</sequence>
<reference evidence="9 10" key="1">
    <citation type="submission" date="2016-05" db="EMBL/GenBank/DDBJ databases">
        <title>Genome sequencing reveals origins of a unique bacterial endosymbiosis in the earliest lineages of terrestrial Fungi.</title>
        <authorList>
            <consortium name="DOE Joint Genome Institute"/>
            <person name="Uehling J."/>
            <person name="Gryganskyi A."/>
            <person name="Hameed K."/>
            <person name="Tschaplinski T."/>
            <person name="Misztal P."/>
            <person name="Wu S."/>
            <person name="Desiro A."/>
            <person name="Vande Pol N."/>
            <person name="Du Z.-Y."/>
            <person name="Zienkiewicz A."/>
            <person name="Zienkiewicz K."/>
            <person name="Morin E."/>
            <person name="Tisserant E."/>
            <person name="Splivallo R."/>
            <person name="Hainaut M."/>
            <person name="Henrissat B."/>
            <person name="Ohm R."/>
            <person name="Kuo A."/>
            <person name="Yan J."/>
            <person name="Lipzen A."/>
            <person name="Nolan M."/>
            <person name="Labutti K."/>
            <person name="Barry K."/>
            <person name="Goldstein A."/>
            <person name="Labbe J."/>
            <person name="Schadt C."/>
            <person name="Tuskan G."/>
            <person name="Grigoriev I."/>
            <person name="Martin F."/>
            <person name="Vilgalys R."/>
            <person name="Bonito G."/>
        </authorList>
    </citation>
    <scope>NUCLEOTIDE SEQUENCE [LARGE SCALE GENOMIC DNA]</scope>
    <source>
        <strain evidence="9 10">AG-77</strain>
    </source>
</reference>
<feature type="domain" description="T-SNARE coiled-coil homology" evidence="8">
    <location>
        <begin position="181"/>
        <end position="243"/>
    </location>
</feature>
<evidence type="ECO:0000313" key="9">
    <source>
        <dbReference type="EMBL" id="OAQ26095.1"/>
    </source>
</evidence>
<dbReference type="GO" id="GO:0000149">
    <property type="term" value="F:SNARE binding"/>
    <property type="evidence" value="ECO:0007669"/>
    <property type="project" value="TreeGrafter"/>
</dbReference>
<evidence type="ECO:0000256" key="7">
    <source>
        <dbReference type="SAM" id="Phobius"/>
    </source>
</evidence>
<dbReference type="SMART" id="SM00397">
    <property type="entry name" value="t_SNARE"/>
    <property type="match status" value="1"/>
</dbReference>
<dbReference type="Proteomes" id="UP000078512">
    <property type="component" value="Unassembled WGS sequence"/>
</dbReference>
<dbReference type="OrthoDB" id="10255013at2759"/>
<keyword evidence="10" id="KW-1185">Reference proteome</keyword>
<dbReference type="Gene3D" id="1.20.58.70">
    <property type="match status" value="1"/>
</dbReference>
<dbReference type="STRING" id="1314771.A0A197JLS8"/>
<comment type="subcellular location">
    <subcellularLocation>
        <location evidence="1">Membrane</location>
        <topology evidence="1">Single-pass type IV membrane protein</topology>
    </subcellularLocation>
</comment>
<dbReference type="GO" id="GO:0031201">
    <property type="term" value="C:SNARE complex"/>
    <property type="evidence" value="ECO:0007669"/>
    <property type="project" value="TreeGrafter"/>
</dbReference>
<dbReference type="CDD" id="cd00179">
    <property type="entry name" value="SynN"/>
    <property type="match status" value="1"/>
</dbReference>
<evidence type="ECO:0000256" key="5">
    <source>
        <dbReference type="ARBA" id="ARBA00023054"/>
    </source>
</evidence>
<keyword evidence="3 7" id="KW-0812">Transmembrane</keyword>
<dbReference type="Pfam" id="PF05739">
    <property type="entry name" value="SNARE"/>
    <property type="match status" value="1"/>
</dbReference>
<dbReference type="PROSITE" id="PS50192">
    <property type="entry name" value="T_SNARE"/>
    <property type="match status" value="1"/>
</dbReference>
<dbReference type="EMBL" id="KV442071">
    <property type="protein sequence ID" value="OAQ26095.1"/>
    <property type="molecule type" value="Genomic_DNA"/>
</dbReference>
<dbReference type="SUPFAM" id="SSF47661">
    <property type="entry name" value="t-snare proteins"/>
    <property type="match status" value="1"/>
</dbReference>
<keyword evidence="4 7" id="KW-1133">Transmembrane helix</keyword>
<dbReference type="CDD" id="cd15849">
    <property type="entry name" value="SNARE_Sso1"/>
    <property type="match status" value="1"/>
</dbReference>
<protein>
    <submittedName>
        <fullName evidence="9">t-SNARE</fullName>
    </submittedName>
</protein>
<dbReference type="InterPro" id="IPR000727">
    <property type="entry name" value="T_SNARE_dom"/>
</dbReference>
<dbReference type="PANTHER" id="PTHR19957:SF307">
    <property type="entry name" value="PROTEIN SSO1-RELATED"/>
    <property type="match status" value="1"/>
</dbReference>
<dbReference type="SMART" id="SM00503">
    <property type="entry name" value="SynN"/>
    <property type="match status" value="1"/>
</dbReference>
<evidence type="ECO:0000313" key="10">
    <source>
        <dbReference type="Proteomes" id="UP000078512"/>
    </source>
</evidence>
<evidence type="ECO:0000256" key="6">
    <source>
        <dbReference type="ARBA" id="ARBA00023136"/>
    </source>
</evidence>
<evidence type="ECO:0000259" key="8">
    <source>
        <dbReference type="PROSITE" id="PS50192"/>
    </source>
</evidence>
<dbReference type="GO" id="GO:0006886">
    <property type="term" value="P:intracellular protein transport"/>
    <property type="evidence" value="ECO:0007669"/>
    <property type="project" value="TreeGrafter"/>
</dbReference>
<dbReference type="FunFam" id="1.20.58.70:FF:000008">
    <property type="entry name" value="Syntaxin family protein"/>
    <property type="match status" value="1"/>
</dbReference>
<dbReference type="InterPro" id="IPR010989">
    <property type="entry name" value="SNARE"/>
</dbReference>
<comment type="similarity">
    <text evidence="2">Belongs to the syntaxin family.</text>
</comment>
<evidence type="ECO:0000256" key="1">
    <source>
        <dbReference type="ARBA" id="ARBA00004211"/>
    </source>
</evidence>
<dbReference type="GO" id="GO:0005484">
    <property type="term" value="F:SNAP receptor activity"/>
    <property type="evidence" value="ECO:0007669"/>
    <property type="project" value="TreeGrafter"/>
</dbReference>
<dbReference type="GO" id="GO:0048278">
    <property type="term" value="P:vesicle docking"/>
    <property type="evidence" value="ECO:0007669"/>
    <property type="project" value="TreeGrafter"/>
</dbReference>
<accession>A0A197JLS8</accession>
<feature type="transmembrane region" description="Helical" evidence="7">
    <location>
        <begin position="255"/>
        <end position="274"/>
    </location>
</feature>
<dbReference type="GO" id="GO:0005886">
    <property type="term" value="C:plasma membrane"/>
    <property type="evidence" value="ECO:0007669"/>
    <property type="project" value="TreeGrafter"/>
</dbReference>
<dbReference type="PANTHER" id="PTHR19957">
    <property type="entry name" value="SYNTAXIN"/>
    <property type="match status" value="1"/>
</dbReference>
<evidence type="ECO:0000256" key="2">
    <source>
        <dbReference type="ARBA" id="ARBA00009063"/>
    </source>
</evidence>
<dbReference type="GO" id="GO:0006906">
    <property type="term" value="P:vesicle fusion"/>
    <property type="evidence" value="ECO:0007669"/>
    <property type="project" value="TreeGrafter"/>
</dbReference>
<dbReference type="InterPro" id="IPR045242">
    <property type="entry name" value="Syntaxin"/>
</dbReference>
<keyword evidence="5" id="KW-0175">Coiled coil</keyword>
<keyword evidence="6 7" id="KW-0472">Membrane</keyword>
<organism evidence="9 10">
    <name type="scientific">Linnemannia elongata AG-77</name>
    <dbReference type="NCBI Taxonomy" id="1314771"/>
    <lineage>
        <taxon>Eukaryota</taxon>
        <taxon>Fungi</taxon>
        <taxon>Fungi incertae sedis</taxon>
        <taxon>Mucoromycota</taxon>
        <taxon>Mortierellomycotina</taxon>
        <taxon>Mortierellomycetes</taxon>
        <taxon>Mortierellales</taxon>
        <taxon>Mortierellaceae</taxon>
        <taxon>Linnemannia</taxon>
    </lineage>
</organism>
<dbReference type="GO" id="GO:0006887">
    <property type="term" value="P:exocytosis"/>
    <property type="evidence" value="ECO:0007669"/>
    <property type="project" value="TreeGrafter"/>
</dbReference>
<name>A0A197JLS8_9FUNG</name>
<dbReference type="AlphaFoldDB" id="A0A197JLS8"/>
<dbReference type="InterPro" id="IPR006011">
    <property type="entry name" value="Syntaxin_N"/>
</dbReference>
<evidence type="ECO:0000256" key="3">
    <source>
        <dbReference type="ARBA" id="ARBA00022692"/>
    </source>
</evidence>
<evidence type="ECO:0000256" key="4">
    <source>
        <dbReference type="ARBA" id="ARBA00022989"/>
    </source>
</evidence>
<proteinExistence type="inferred from homology"/>
<dbReference type="GO" id="GO:0012505">
    <property type="term" value="C:endomembrane system"/>
    <property type="evidence" value="ECO:0007669"/>
    <property type="project" value="TreeGrafter"/>
</dbReference>
<dbReference type="Pfam" id="PF00804">
    <property type="entry name" value="Syntaxin"/>
    <property type="match status" value="1"/>
</dbReference>